<keyword evidence="6 10" id="KW-0274">FAD</keyword>
<evidence type="ECO:0000256" key="12">
    <source>
        <dbReference type="RuleBase" id="RU363002"/>
    </source>
</evidence>
<dbReference type="Gene3D" id="3.10.520.10">
    <property type="entry name" value="ApbE-like domains"/>
    <property type="match status" value="1"/>
</dbReference>
<dbReference type="GO" id="GO:0005886">
    <property type="term" value="C:plasma membrane"/>
    <property type="evidence" value="ECO:0007669"/>
    <property type="project" value="UniProtKB-SubCell"/>
</dbReference>
<dbReference type="PANTHER" id="PTHR30040:SF2">
    <property type="entry name" value="FAD:PROTEIN FMN TRANSFERASE"/>
    <property type="match status" value="1"/>
</dbReference>
<dbReference type="Pfam" id="PF02424">
    <property type="entry name" value="ApbE"/>
    <property type="match status" value="1"/>
</dbReference>
<gene>
    <name evidence="13" type="primary">apbE_1</name>
    <name evidence="13" type="ORF">OXPF_22230</name>
</gene>
<sequence length="349" mass="38438">MKKFIYITLMMVFIFVLYGCGSDESEKIYEDTQIKMDTPMTIKAYGKNAEEAVKRAFEKIDEIERLTSVNMETSDVSKINSNAGVDYVKVDPQVFYIIKEAVRFSELSSGVFDISIGPVIKLWGIGTENARIPSQQEIYDALSLVGYKGIKLNETEQSVFLEKKGMLLDLGGIAKGYAADCVVEILKEKGVNKAIINLGGSNVTVVGEKEKDTPWAIGLQHPRKAEAGNYLAIIRESDKAISTSGDYERYFIDNGKRYHHIFNPATGYPTMSGIISDTVVLDSKLIKYSAMAGDALSTVVFVLGPEEGIKFIEGIEGVECVVATDDFKIFSTPGIEGIISSISEDFKND</sequence>
<name>A0A0P8YAN0_9CLOT</name>
<comment type="cofactor">
    <cofactor evidence="11">
        <name>Mg(2+)</name>
        <dbReference type="ChEBI" id="CHEBI:18420"/>
    </cofactor>
    <cofactor evidence="11">
        <name>Mn(2+)</name>
        <dbReference type="ChEBI" id="CHEBI:29035"/>
    </cofactor>
    <text evidence="11">Magnesium. Can also use manganese.</text>
</comment>
<keyword evidence="7 10" id="KW-0460">Magnesium</keyword>
<dbReference type="PROSITE" id="PS51257">
    <property type="entry name" value="PROKAR_LIPOPROTEIN"/>
    <property type="match status" value="1"/>
</dbReference>
<evidence type="ECO:0000256" key="11">
    <source>
        <dbReference type="PIRSR" id="PIRSR006268-2"/>
    </source>
</evidence>
<dbReference type="PANTHER" id="PTHR30040">
    <property type="entry name" value="THIAMINE BIOSYNTHESIS LIPOPROTEIN APBE"/>
    <property type="match status" value="1"/>
</dbReference>
<keyword evidence="4 10" id="KW-0808">Transferase</keyword>
<dbReference type="SUPFAM" id="SSF143631">
    <property type="entry name" value="ApbE-like"/>
    <property type="match status" value="1"/>
</dbReference>
<dbReference type="InterPro" id="IPR024932">
    <property type="entry name" value="ApbE"/>
</dbReference>
<protein>
    <recommendedName>
        <fullName evidence="2 10">FAD:protein FMN transferase</fullName>
        <ecNumber evidence="1 10">2.7.1.180</ecNumber>
    </recommendedName>
    <alternativeName>
        <fullName evidence="8 10">Flavin transferase</fullName>
    </alternativeName>
</protein>
<dbReference type="GO" id="GO:0046872">
    <property type="term" value="F:metal ion binding"/>
    <property type="evidence" value="ECO:0007669"/>
    <property type="project" value="UniProtKB-UniRule"/>
</dbReference>
<evidence type="ECO:0000256" key="5">
    <source>
        <dbReference type="ARBA" id="ARBA00022723"/>
    </source>
</evidence>
<proteinExistence type="inferred from homology"/>
<comment type="caution">
    <text evidence="13">The sequence shown here is derived from an EMBL/GenBank/DDBJ whole genome shotgun (WGS) entry which is preliminary data.</text>
</comment>
<dbReference type="GO" id="GO:0016740">
    <property type="term" value="F:transferase activity"/>
    <property type="evidence" value="ECO:0007669"/>
    <property type="project" value="UniProtKB-UniRule"/>
</dbReference>
<feature type="binding site" evidence="11">
    <location>
        <position position="298"/>
    </location>
    <ligand>
        <name>Mg(2+)</name>
        <dbReference type="ChEBI" id="CHEBI:18420"/>
    </ligand>
</feature>
<evidence type="ECO:0000313" key="13">
    <source>
        <dbReference type="EMBL" id="KPU44057.1"/>
    </source>
</evidence>
<dbReference type="OrthoDB" id="9778595at2"/>
<keyword evidence="12" id="KW-0997">Cell inner membrane</keyword>
<dbReference type="EMBL" id="LKET01000032">
    <property type="protein sequence ID" value="KPU44057.1"/>
    <property type="molecule type" value="Genomic_DNA"/>
</dbReference>
<dbReference type="RefSeq" id="WP_054875259.1">
    <property type="nucleotide sequence ID" value="NZ_LKET01000032.1"/>
</dbReference>
<evidence type="ECO:0000256" key="10">
    <source>
        <dbReference type="PIRNR" id="PIRNR006268"/>
    </source>
</evidence>
<organism evidence="13 14">
    <name type="scientific">Oxobacter pfennigii</name>
    <dbReference type="NCBI Taxonomy" id="36849"/>
    <lineage>
        <taxon>Bacteria</taxon>
        <taxon>Bacillati</taxon>
        <taxon>Bacillota</taxon>
        <taxon>Clostridia</taxon>
        <taxon>Eubacteriales</taxon>
        <taxon>Clostridiaceae</taxon>
        <taxon>Oxobacter</taxon>
    </lineage>
</organism>
<reference evidence="13 14" key="1">
    <citation type="submission" date="2015-09" db="EMBL/GenBank/DDBJ databases">
        <title>Genome sequence of Oxobacter pfennigii DSM 3222.</title>
        <authorList>
            <person name="Poehlein A."/>
            <person name="Bengelsdorf F.R."/>
            <person name="Schiel-Bengelsdorf B."/>
            <person name="Duerre P."/>
            <person name="Daniel R."/>
        </authorList>
    </citation>
    <scope>NUCLEOTIDE SEQUENCE [LARGE SCALE GENOMIC DNA]</scope>
    <source>
        <strain evidence="13 14">DSM 3222</strain>
    </source>
</reference>
<keyword evidence="5 10" id="KW-0479">Metal-binding</keyword>
<comment type="similarity">
    <text evidence="10 12">Belongs to the ApbE family.</text>
</comment>
<keyword evidence="12 13" id="KW-0449">Lipoprotein</keyword>
<dbReference type="EC" id="2.7.1.180" evidence="1 10"/>
<evidence type="ECO:0000256" key="3">
    <source>
        <dbReference type="ARBA" id="ARBA00022630"/>
    </source>
</evidence>
<feature type="binding site" evidence="11">
    <location>
        <position position="294"/>
    </location>
    <ligand>
        <name>Mg(2+)</name>
        <dbReference type="ChEBI" id="CHEBI:18420"/>
    </ligand>
</feature>
<keyword evidence="12" id="KW-0472">Membrane</keyword>
<keyword evidence="12" id="KW-1003">Cell membrane</keyword>
<dbReference type="InterPro" id="IPR003374">
    <property type="entry name" value="ApbE-like_sf"/>
</dbReference>
<evidence type="ECO:0000256" key="8">
    <source>
        <dbReference type="ARBA" id="ARBA00031306"/>
    </source>
</evidence>
<comment type="function">
    <text evidence="12">Flavin transferase that catalyzes the transfer of the FMN moiety of FAD and its covalent binding to the hydroxyl group of a threonine residue in a target flavoprotein.</text>
</comment>
<evidence type="ECO:0000256" key="7">
    <source>
        <dbReference type="ARBA" id="ARBA00022842"/>
    </source>
</evidence>
<accession>A0A0P8YAN0</accession>
<evidence type="ECO:0000256" key="4">
    <source>
        <dbReference type="ARBA" id="ARBA00022679"/>
    </source>
</evidence>
<evidence type="ECO:0000313" key="14">
    <source>
        <dbReference type="Proteomes" id="UP000050326"/>
    </source>
</evidence>
<evidence type="ECO:0000256" key="9">
    <source>
        <dbReference type="ARBA" id="ARBA00048540"/>
    </source>
</evidence>
<comment type="catalytic activity">
    <reaction evidence="9 10 12">
        <text>L-threonyl-[protein] + FAD = FMN-L-threonyl-[protein] + AMP + H(+)</text>
        <dbReference type="Rhea" id="RHEA:36847"/>
        <dbReference type="Rhea" id="RHEA-COMP:11060"/>
        <dbReference type="Rhea" id="RHEA-COMP:11061"/>
        <dbReference type="ChEBI" id="CHEBI:15378"/>
        <dbReference type="ChEBI" id="CHEBI:30013"/>
        <dbReference type="ChEBI" id="CHEBI:57692"/>
        <dbReference type="ChEBI" id="CHEBI:74257"/>
        <dbReference type="ChEBI" id="CHEBI:456215"/>
        <dbReference type="EC" id="2.7.1.180"/>
    </reaction>
</comment>
<feature type="binding site" evidence="11">
    <location>
        <position position="172"/>
    </location>
    <ligand>
        <name>Mg(2+)</name>
        <dbReference type="ChEBI" id="CHEBI:18420"/>
    </ligand>
</feature>
<dbReference type="AlphaFoldDB" id="A0A0P8YAN0"/>
<keyword evidence="14" id="KW-1185">Reference proteome</keyword>
<evidence type="ECO:0000256" key="1">
    <source>
        <dbReference type="ARBA" id="ARBA00011955"/>
    </source>
</evidence>
<dbReference type="Proteomes" id="UP000050326">
    <property type="component" value="Unassembled WGS sequence"/>
</dbReference>
<comment type="subcellular location">
    <subcellularLocation>
        <location evidence="12">Cell inner membrane</location>
        <topology evidence="12">Lipid-anchor</topology>
        <orientation evidence="12">Periplasmic side</orientation>
    </subcellularLocation>
</comment>
<keyword evidence="3 10" id="KW-0285">Flavoprotein</keyword>
<evidence type="ECO:0000256" key="6">
    <source>
        <dbReference type="ARBA" id="ARBA00022827"/>
    </source>
</evidence>
<dbReference type="PIRSF" id="PIRSF006268">
    <property type="entry name" value="ApbE"/>
    <property type="match status" value="1"/>
</dbReference>
<dbReference type="STRING" id="36849.OXPF_22230"/>
<evidence type="ECO:0000256" key="2">
    <source>
        <dbReference type="ARBA" id="ARBA00016337"/>
    </source>
</evidence>